<name>A0A0L7KQV9_OPEBR</name>
<dbReference type="Proteomes" id="UP000037510">
    <property type="component" value="Unassembled WGS sequence"/>
</dbReference>
<dbReference type="InterPro" id="IPR056299">
    <property type="entry name" value="CFAP61_dimer"/>
</dbReference>
<evidence type="ECO:0000259" key="1">
    <source>
        <dbReference type="Pfam" id="PF23150"/>
    </source>
</evidence>
<sequence length="681" mass="76409">MDAILDVLEHAPRAGAIADMFESSLKSLTLQAFVLLNQNQPVGMVVLGRNLMSLAGHMLPVRPRRAVPNLTGNKDLDDIFMDVSIPFAVWVLERPLSSFPKLYVNNSIVVVGSSHTGLAFLETLFLGPTCKYLTFSNVTLVSEHGLPTFAECLEAAHTCVPKDGRYTDRHLKTVPFYFYLDVVSAVMIGIDRKNKCILLKSGGVKYYDELVLTCGQQFQHPDYLRDPLELVKEVELGKPCDRMLIDNPRYQPDKVPLPPDMPENVMVINSLYQADICLRKLLGMITECIVVYGESIEAYSCMAALLEVGLSPEVITFVEPFPSEDHAKLSIDERVQGNLEQIGIRVYRNSHLLGWRQCNIHVEALHLMSPLQTICIPCFALFYYGLKAIDIYAFKVYDGGLVVGPDYDTNDPHVFGAGTCTKFSRRLYADPLTHRYYCSEDVGEALAKLFLKKLDPFVMSADPAGDSTELTPKLNSSLLAWQPVVKFDSPICQSATLPGPLYYMKLRKPGIEIPMEVQMCLPHRGHTLLTDKSGNYFRLQLNVLHCVAAVTCLSKKPFSSEVLSQLYGKHEALFNKLLTRYQMQLIPDLYDFFTQPWMAALYQETFEVLLRDVNSQDVGTVYDLVKSRFTLYDEGVKFKEMSQSYQEMSHACMCSTDPSGGHGPQLRLSLGIGMDFQAAIT</sequence>
<evidence type="ECO:0000313" key="3">
    <source>
        <dbReference type="Proteomes" id="UP000037510"/>
    </source>
</evidence>
<dbReference type="InterPro" id="IPR036188">
    <property type="entry name" value="FAD/NAD-bd_sf"/>
</dbReference>
<proteinExistence type="predicted"/>
<dbReference type="InterPro" id="IPR038884">
    <property type="entry name" value="CFAP61"/>
</dbReference>
<evidence type="ECO:0000313" key="2">
    <source>
        <dbReference type="EMBL" id="KOB65451.1"/>
    </source>
</evidence>
<dbReference type="Pfam" id="PF23150">
    <property type="entry name" value="CFAP61_dimer"/>
    <property type="match status" value="1"/>
</dbReference>
<dbReference type="PANTHER" id="PTHR21178">
    <property type="entry name" value="CILIA- AND FLAGELLA-ASSOCIATED PROTEIN 61"/>
    <property type="match status" value="1"/>
</dbReference>
<feature type="domain" description="CFAP61 dimerisation" evidence="1">
    <location>
        <begin position="486"/>
        <end position="601"/>
    </location>
</feature>
<dbReference type="SUPFAM" id="SSF51905">
    <property type="entry name" value="FAD/NAD(P)-binding domain"/>
    <property type="match status" value="1"/>
</dbReference>
<dbReference type="EMBL" id="JTDY01007118">
    <property type="protein sequence ID" value="KOB65451.1"/>
    <property type="molecule type" value="Genomic_DNA"/>
</dbReference>
<dbReference type="AlphaFoldDB" id="A0A0L7KQV9"/>
<comment type="caution">
    <text evidence="2">The sequence shown here is derived from an EMBL/GenBank/DDBJ whole genome shotgun (WGS) entry which is preliminary data.</text>
</comment>
<protein>
    <recommendedName>
        <fullName evidence="1">CFAP61 dimerisation domain-containing protein</fullName>
    </recommendedName>
</protein>
<organism evidence="2 3">
    <name type="scientific">Operophtera brumata</name>
    <name type="common">Winter moth</name>
    <name type="synonym">Phalaena brumata</name>
    <dbReference type="NCBI Taxonomy" id="104452"/>
    <lineage>
        <taxon>Eukaryota</taxon>
        <taxon>Metazoa</taxon>
        <taxon>Ecdysozoa</taxon>
        <taxon>Arthropoda</taxon>
        <taxon>Hexapoda</taxon>
        <taxon>Insecta</taxon>
        <taxon>Pterygota</taxon>
        <taxon>Neoptera</taxon>
        <taxon>Endopterygota</taxon>
        <taxon>Lepidoptera</taxon>
        <taxon>Glossata</taxon>
        <taxon>Ditrysia</taxon>
        <taxon>Geometroidea</taxon>
        <taxon>Geometridae</taxon>
        <taxon>Larentiinae</taxon>
        <taxon>Operophtera</taxon>
    </lineage>
</organism>
<dbReference type="STRING" id="104452.A0A0L7KQV9"/>
<accession>A0A0L7KQV9</accession>
<reference evidence="2 3" key="1">
    <citation type="journal article" date="2015" name="Genome Biol. Evol.">
        <title>The genome of winter moth (Operophtera brumata) provides a genomic perspective on sexual dimorphism and phenology.</title>
        <authorList>
            <person name="Derks M.F."/>
            <person name="Smit S."/>
            <person name="Salis L."/>
            <person name="Schijlen E."/>
            <person name="Bossers A."/>
            <person name="Mateman C."/>
            <person name="Pijl A.S."/>
            <person name="de Ridder D."/>
            <person name="Groenen M.A."/>
            <person name="Visser M.E."/>
            <person name="Megens H.J."/>
        </authorList>
    </citation>
    <scope>NUCLEOTIDE SEQUENCE [LARGE SCALE GENOMIC DNA]</scope>
    <source>
        <strain evidence="2">WM2013NL</strain>
        <tissue evidence="2">Head and thorax</tissue>
    </source>
</reference>
<dbReference type="PANTHER" id="PTHR21178:SF8">
    <property type="entry name" value="CILIA- AND FLAGELLA-ASSOCIATED PROTEIN 61"/>
    <property type="match status" value="1"/>
</dbReference>
<keyword evidence="3" id="KW-1185">Reference proteome</keyword>
<gene>
    <name evidence="2" type="ORF">OBRU01_22732</name>
</gene>